<dbReference type="InterPro" id="IPR031322">
    <property type="entry name" value="Shikimate/glucono_kinase"/>
</dbReference>
<protein>
    <recommendedName>
        <fullName evidence="3">Shikimate kinase</fullName>
    </recommendedName>
</protein>
<organism evidence="1 2">
    <name type="scientific">Peptidiphaga gingivicola</name>
    <dbReference type="NCBI Taxonomy" id="2741497"/>
    <lineage>
        <taxon>Bacteria</taxon>
        <taxon>Bacillati</taxon>
        <taxon>Actinomycetota</taxon>
        <taxon>Actinomycetes</taxon>
        <taxon>Actinomycetales</taxon>
        <taxon>Actinomycetaceae</taxon>
        <taxon>Peptidiphaga</taxon>
    </lineage>
</organism>
<proteinExistence type="predicted"/>
<keyword evidence="2" id="KW-1185">Reference proteome</keyword>
<evidence type="ECO:0000313" key="2">
    <source>
        <dbReference type="Proteomes" id="UP000078368"/>
    </source>
</evidence>
<comment type="caution">
    <text evidence="1">The sequence shown here is derived from an EMBL/GenBank/DDBJ whole genome shotgun (WGS) entry which is preliminary data.</text>
</comment>
<dbReference type="SUPFAM" id="SSF52540">
    <property type="entry name" value="P-loop containing nucleoside triphosphate hydrolases"/>
    <property type="match status" value="1"/>
</dbReference>
<dbReference type="Gene3D" id="3.40.50.300">
    <property type="entry name" value="P-loop containing nucleotide triphosphate hydrolases"/>
    <property type="match status" value="1"/>
</dbReference>
<dbReference type="STRING" id="1823756.A4H34_07130"/>
<dbReference type="Pfam" id="PF01202">
    <property type="entry name" value="SKI"/>
    <property type="match status" value="1"/>
</dbReference>
<sequence>MSLAILLGPPGALVAECAERISAASGRSCLLVDDAVEAVAGESPERIVTTKGARALRAVEREVVGAILDSIDAADDRILALSSGSLGDGEDDEDFAPVRRRIAELAGEGAVVVHLTGDLATLVKRTGIGGPRLAAVESPRKIFYRHLSRREPLYAAAAEATVDTSGMDVPEAAAQVARLIRFAP</sequence>
<accession>A0A179B673</accession>
<evidence type="ECO:0008006" key="3">
    <source>
        <dbReference type="Google" id="ProtNLM"/>
    </source>
</evidence>
<reference evidence="1 2" key="1">
    <citation type="submission" date="2016-04" db="EMBL/GenBank/DDBJ databases">
        <title>Peptidophaga gingivicola gen. nov., sp. nov., isolated from human subgingival plaque.</title>
        <authorList>
            <person name="Beall C.J."/>
            <person name="Mokrzan E.M."/>
            <person name="Griffen A.L."/>
            <person name="Leys E.J."/>
        </authorList>
    </citation>
    <scope>NUCLEOTIDE SEQUENCE [LARGE SCALE GENOMIC DNA]</scope>
    <source>
        <strain evidence="1 2">BA112</strain>
    </source>
</reference>
<dbReference type="InterPro" id="IPR027417">
    <property type="entry name" value="P-loop_NTPase"/>
</dbReference>
<dbReference type="RefSeq" id="WP_009198781.1">
    <property type="nucleotide sequence ID" value="NZ_LVZK01000001.1"/>
</dbReference>
<gene>
    <name evidence="1" type="ORF">A4H34_07130</name>
</gene>
<evidence type="ECO:0000313" key="1">
    <source>
        <dbReference type="EMBL" id="OAP86875.1"/>
    </source>
</evidence>
<name>A0A179B673_9ACTO</name>
<dbReference type="Proteomes" id="UP000078368">
    <property type="component" value="Unassembled WGS sequence"/>
</dbReference>
<dbReference type="EMBL" id="LVZK01000001">
    <property type="protein sequence ID" value="OAP86875.1"/>
    <property type="molecule type" value="Genomic_DNA"/>
</dbReference>
<dbReference type="AlphaFoldDB" id="A0A179B673"/>